<dbReference type="InterPro" id="IPR023214">
    <property type="entry name" value="HAD_sf"/>
</dbReference>
<proteinExistence type="predicted"/>
<comment type="caution">
    <text evidence="4">The sequence shown here is derived from an EMBL/GenBank/DDBJ whole genome shotgun (WGS) entry which is preliminary data.</text>
</comment>
<evidence type="ECO:0000313" key="5">
    <source>
        <dbReference type="Proteomes" id="UP001371218"/>
    </source>
</evidence>
<dbReference type="SFLD" id="SFLDS00003">
    <property type="entry name" value="Haloacid_Dehalogenase"/>
    <property type="match status" value="1"/>
</dbReference>
<keyword evidence="5" id="KW-1185">Reference proteome</keyword>
<reference evidence="4 5" key="1">
    <citation type="submission" date="2024-04" db="EMBL/GenBank/DDBJ databases">
        <title>Novel species of the genus Ideonella isolated from streams.</title>
        <authorList>
            <person name="Lu H."/>
        </authorList>
    </citation>
    <scope>NUCLEOTIDE SEQUENCE [LARGE SCALE GENOMIC DNA]</scope>
    <source>
        <strain evidence="4 5">DXS29W</strain>
    </source>
</reference>
<dbReference type="Proteomes" id="UP001371218">
    <property type="component" value="Unassembled WGS sequence"/>
</dbReference>
<dbReference type="NCBIfam" id="TIGR01549">
    <property type="entry name" value="HAD-SF-IA-v1"/>
    <property type="match status" value="1"/>
</dbReference>
<protein>
    <submittedName>
        <fullName evidence="4">HAD family hydrolase</fullName>
        <ecNumber evidence="4">3.1.3.-</ecNumber>
    </submittedName>
</protein>
<dbReference type="EMBL" id="JBBUTG010000003">
    <property type="protein sequence ID" value="MEK8030692.1"/>
    <property type="molecule type" value="Genomic_DNA"/>
</dbReference>
<evidence type="ECO:0000256" key="1">
    <source>
        <dbReference type="ARBA" id="ARBA00001946"/>
    </source>
</evidence>
<dbReference type="InterPro" id="IPR051400">
    <property type="entry name" value="HAD-like_hydrolase"/>
</dbReference>
<dbReference type="PANTHER" id="PTHR46470">
    <property type="entry name" value="N-ACYLNEURAMINATE-9-PHOSPHATASE"/>
    <property type="match status" value="1"/>
</dbReference>
<comment type="cofactor">
    <cofactor evidence="1">
        <name>Mg(2+)</name>
        <dbReference type="ChEBI" id="CHEBI:18420"/>
    </cofactor>
</comment>
<dbReference type="InterPro" id="IPR023198">
    <property type="entry name" value="PGP-like_dom2"/>
</dbReference>
<dbReference type="InterPro" id="IPR006439">
    <property type="entry name" value="HAD-SF_hydro_IA"/>
</dbReference>
<evidence type="ECO:0000256" key="3">
    <source>
        <dbReference type="ARBA" id="ARBA00022842"/>
    </source>
</evidence>
<dbReference type="InterPro" id="IPR036412">
    <property type="entry name" value="HAD-like_sf"/>
</dbReference>
<organism evidence="4 5">
    <name type="scientific">Ideonella lacteola</name>
    <dbReference type="NCBI Taxonomy" id="2984193"/>
    <lineage>
        <taxon>Bacteria</taxon>
        <taxon>Pseudomonadati</taxon>
        <taxon>Pseudomonadota</taxon>
        <taxon>Betaproteobacteria</taxon>
        <taxon>Burkholderiales</taxon>
        <taxon>Sphaerotilaceae</taxon>
        <taxon>Ideonella</taxon>
    </lineage>
</organism>
<dbReference type="EC" id="3.1.3.-" evidence="4"/>
<keyword evidence="3" id="KW-0460">Magnesium</keyword>
<name>A0ABU9BP89_9BURK</name>
<dbReference type="Gene3D" id="3.40.50.1000">
    <property type="entry name" value="HAD superfamily/HAD-like"/>
    <property type="match status" value="1"/>
</dbReference>
<evidence type="ECO:0000313" key="4">
    <source>
        <dbReference type="EMBL" id="MEK8030692.1"/>
    </source>
</evidence>
<dbReference type="SUPFAM" id="SSF56784">
    <property type="entry name" value="HAD-like"/>
    <property type="match status" value="1"/>
</dbReference>
<dbReference type="Pfam" id="PF00702">
    <property type="entry name" value="Hydrolase"/>
    <property type="match status" value="1"/>
</dbReference>
<gene>
    <name evidence="4" type="ORF">AACH06_07615</name>
</gene>
<dbReference type="Gene3D" id="1.10.150.240">
    <property type="entry name" value="Putative phosphatase, domain 2"/>
    <property type="match status" value="1"/>
</dbReference>
<dbReference type="NCBIfam" id="TIGR01509">
    <property type="entry name" value="HAD-SF-IA-v3"/>
    <property type="match status" value="1"/>
</dbReference>
<evidence type="ECO:0000256" key="2">
    <source>
        <dbReference type="ARBA" id="ARBA00022801"/>
    </source>
</evidence>
<accession>A0ABU9BP89</accession>
<dbReference type="PANTHER" id="PTHR46470:SF4">
    <property type="entry name" value="5-AMINO-6-(5-PHOSPHO-D-RIBITYLAMINO)URACIL PHOSPHATASE YIGB"/>
    <property type="match status" value="1"/>
</dbReference>
<dbReference type="RefSeq" id="WP_341425052.1">
    <property type="nucleotide sequence ID" value="NZ_JBBUTG010000003.1"/>
</dbReference>
<dbReference type="SFLD" id="SFLDG01129">
    <property type="entry name" value="C1.5:_HAD__Beta-PGM__Phosphata"/>
    <property type="match status" value="1"/>
</dbReference>
<keyword evidence="2 4" id="KW-0378">Hydrolase</keyword>
<dbReference type="GO" id="GO:0016787">
    <property type="term" value="F:hydrolase activity"/>
    <property type="evidence" value="ECO:0007669"/>
    <property type="project" value="UniProtKB-KW"/>
</dbReference>
<sequence length="223" mass="25083">MSPTAPHAVRRVQAVLLDLDDTLFDERGTARRAFSQWQGALGLDGTEPPADAFTRWQATTVRHWQRYADGEIGFLDQRRERLREFTGRPLPDSEADAMFEPYRLAYEANWSIVRDAAEFLQRCGHLPKVIVSNGPLPMQRRKLQAFGLDDHFIGFSTPDVCGHAKPRHEIFHHAMAQLRLPAAACLMIGDDWRCDIEPAAALGMATFHVRPEAGNLLDALALL</sequence>